<protein>
    <submittedName>
        <fullName evidence="1">Uncharacterized protein</fullName>
    </submittedName>
</protein>
<sequence>MDKHRPPITPGCTVLLAGFDDIPEHAFLVEEVFEDLITGTALTGPLSGEYGEPDISLVLRVLTAPT</sequence>
<dbReference type="EMBL" id="FNPR01000016">
    <property type="protein sequence ID" value="SDY90524.1"/>
    <property type="molecule type" value="Genomic_DNA"/>
</dbReference>
<accession>A0A1H3NNX9</accession>
<proteinExistence type="predicted"/>
<dbReference type="OrthoDB" id="7745493at2"/>
<gene>
    <name evidence="1" type="ORF">SAMN05444486_1164</name>
</gene>
<evidence type="ECO:0000313" key="1">
    <source>
        <dbReference type="EMBL" id="SDY90524.1"/>
    </source>
</evidence>
<dbReference type="GeneID" id="78126003"/>
<organism evidence="1 2">
    <name type="scientific">Lentibacter algarum</name>
    <dbReference type="NCBI Taxonomy" id="576131"/>
    <lineage>
        <taxon>Bacteria</taxon>
        <taxon>Pseudomonadati</taxon>
        <taxon>Pseudomonadota</taxon>
        <taxon>Alphaproteobacteria</taxon>
        <taxon>Rhodobacterales</taxon>
        <taxon>Roseobacteraceae</taxon>
        <taxon>Lentibacter</taxon>
    </lineage>
</organism>
<keyword evidence="2" id="KW-1185">Reference proteome</keyword>
<dbReference type="STRING" id="576131.SAMN05444486_1164"/>
<dbReference type="AlphaFoldDB" id="A0A1H3NNX9"/>
<dbReference type="RefSeq" id="WP_089894756.1">
    <property type="nucleotide sequence ID" value="NZ_FNPR01000016.1"/>
</dbReference>
<reference evidence="1 2" key="1">
    <citation type="submission" date="2016-10" db="EMBL/GenBank/DDBJ databases">
        <authorList>
            <person name="de Groot N.N."/>
        </authorList>
    </citation>
    <scope>NUCLEOTIDE SEQUENCE [LARGE SCALE GENOMIC DNA]</scope>
    <source>
        <strain evidence="1 2">DSM 24677</strain>
    </source>
</reference>
<evidence type="ECO:0000313" key="2">
    <source>
        <dbReference type="Proteomes" id="UP000199026"/>
    </source>
</evidence>
<dbReference type="Proteomes" id="UP000199026">
    <property type="component" value="Unassembled WGS sequence"/>
</dbReference>
<name>A0A1H3NNX9_9RHOB</name>